<keyword evidence="2" id="KW-1133">Transmembrane helix</keyword>
<organism evidence="4 5">
    <name type="scientific">Paraburkholderia azotifigens</name>
    <dbReference type="NCBI Taxonomy" id="2057004"/>
    <lineage>
        <taxon>Bacteria</taxon>
        <taxon>Pseudomonadati</taxon>
        <taxon>Pseudomonadota</taxon>
        <taxon>Betaproteobacteria</taxon>
        <taxon>Burkholderiales</taxon>
        <taxon>Burkholderiaceae</taxon>
        <taxon>Paraburkholderia</taxon>
    </lineage>
</organism>
<gene>
    <name evidence="4" type="ORF">FRZ40_20790</name>
    <name evidence="3" type="ORF">V4C56_20600</name>
</gene>
<dbReference type="Proteomes" id="UP001481677">
    <property type="component" value="Unassembled WGS sequence"/>
</dbReference>
<sequence>MYNYLREAGTPRSWLISCLFATVCGGASAYANLADASWIDMSGQPRWMLELHIGAAALGALLIARFVSSALSAIFTLPDNTVYATGKLANGSAIRYRVDLKENFFSAARFLQVLGFVLCVMVQGVTVTSDASAGRPANAAPRPARIHSGMLST</sequence>
<reference evidence="3 6" key="3">
    <citation type="submission" date="2024-01" db="EMBL/GenBank/DDBJ databases">
        <title>The diversity of rhizobia nodulating Mimosa spp. in eleven states of Brazil covering several biomes is determined by host plant, location, and edaphic factors.</title>
        <authorList>
            <person name="Rouws L."/>
            <person name="Barauna A."/>
            <person name="Beukes C."/>
            <person name="De Faria S.M."/>
            <person name="Gross E."/>
            <person name="Dos Reis Junior F.B."/>
            <person name="Simon M."/>
            <person name="Maluk M."/>
            <person name="Odee D.W."/>
            <person name="Kenicer G."/>
            <person name="Young J.P.W."/>
            <person name="Reis V.M."/>
            <person name="Zilli J."/>
            <person name="James E.K."/>
        </authorList>
    </citation>
    <scope>NUCLEOTIDE SEQUENCE [LARGE SCALE GENOMIC DNA]</scope>
    <source>
        <strain evidence="3 6">JPY530</strain>
    </source>
</reference>
<keyword evidence="2" id="KW-0472">Membrane</keyword>
<comment type="caution">
    <text evidence="4">The sequence shown here is derived from an EMBL/GenBank/DDBJ whole genome shotgun (WGS) entry which is preliminary data.</text>
</comment>
<evidence type="ECO:0000256" key="1">
    <source>
        <dbReference type="SAM" id="MobiDB-lite"/>
    </source>
</evidence>
<proteinExistence type="predicted"/>
<keyword evidence="6" id="KW-1185">Reference proteome</keyword>
<feature type="region of interest" description="Disordered" evidence="1">
    <location>
        <begin position="131"/>
        <end position="153"/>
    </location>
</feature>
<evidence type="ECO:0000313" key="6">
    <source>
        <dbReference type="Proteomes" id="UP001481677"/>
    </source>
</evidence>
<evidence type="ECO:0000313" key="3">
    <source>
        <dbReference type="EMBL" id="MEM5342013.1"/>
    </source>
</evidence>
<reference evidence="4" key="2">
    <citation type="submission" date="2019-08" db="EMBL/GenBank/DDBJ databases">
        <authorList>
            <person name="Im W.-T."/>
        </authorList>
    </citation>
    <scope>NUCLEOTIDE SEQUENCE</scope>
    <source>
        <strain evidence="4">NF 2-5-3</strain>
    </source>
</reference>
<protein>
    <submittedName>
        <fullName evidence="4">Uncharacterized protein</fullName>
    </submittedName>
</protein>
<evidence type="ECO:0000313" key="4">
    <source>
        <dbReference type="EMBL" id="TXC82863.1"/>
    </source>
</evidence>
<evidence type="ECO:0000313" key="5">
    <source>
        <dbReference type="Proteomes" id="UP000321776"/>
    </source>
</evidence>
<accession>A0A5C6VBZ6</accession>
<dbReference type="RefSeq" id="WP_147235438.1">
    <property type="nucleotide sequence ID" value="NZ_JAZHFZ010000014.1"/>
</dbReference>
<dbReference type="AlphaFoldDB" id="A0A5C6VBZ6"/>
<feature type="transmembrane region" description="Helical" evidence="2">
    <location>
        <begin position="53"/>
        <end position="77"/>
    </location>
</feature>
<feature type="compositionally biased region" description="Low complexity" evidence="1">
    <location>
        <begin position="131"/>
        <end position="143"/>
    </location>
</feature>
<dbReference type="EMBL" id="JAZHGA010000014">
    <property type="protein sequence ID" value="MEM5342013.1"/>
    <property type="molecule type" value="Genomic_DNA"/>
</dbReference>
<evidence type="ECO:0000256" key="2">
    <source>
        <dbReference type="SAM" id="Phobius"/>
    </source>
</evidence>
<reference evidence="4 5" key="1">
    <citation type="journal article" date="2018" name="Int. J. Syst. Evol. Microbiol.">
        <title>Paraburkholderia azotifigens sp. nov., a nitrogen-fixing bacterium isolated from paddy soil.</title>
        <authorList>
            <person name="Choi G.M."/>
            <person name="Im W.T."/>
        </authorList>
    </citation>
    <scope>NUCLEOTIDE SEQUENCE [LARGE SCALE GENOMIC DNA]</scope>
    <source>
        <strain evidence="4 5">NF 2-5-3</strain>
    </source>
</reference>
<keyword evidence="2" id="KW-0812">Transmembrane</keyword>
<name>A0A5C6VBZ6_9BURK</name>
<dbReference type="EMBL" id="VOQS01000003">
    <property type="protein sequence ID" value="TXC82863.1"/>
    <property type="molecule type" value="Genomic_DNA"/>
</dbReference>
<dbReference type="Proteomes" id="UP000321776">
    <property type="component" value="Unassembled WGS sequence"/>
</dbReference>